<dbReference type="STRING" id="154538.A0A1M2VSH2"/>
<keyword evidence="3" id="KW-1185">Reference proteome</keyword>
<reference evidence="2 3" key="1">
    <citation type="submission" date="2016-10" db="EMBL/GenBank/DDBJ databases">
        <title>Genome sequence of the basidiomycete white-rot fungus Trametes pubescens.</title>
        <authorList>
            <person name="Makela M.R."/>
            <person name="Granchi Z."/>
            <person name="Peng M."/>
            <person name="De Vries R.P."/>
            <person name="Grigoriev I."/>
            <person name="Riley R."/>
            <person name="Hilden K."/>
        </authorList>
    </citation>
    <scope>NUCLEOTIDE SEQUENCE [LARGE SCALE GENOMIC DNA]</scope>
    <source>
        <strain evidence="2 3">FBCC735</strain>
    </source>
</reference>
<dbReference type="Gene3D" id="6.10.140.1020">
    <property type="match status" value="1"/>
</dbReference>
<evidence type="ECO:0000313" key="2">
    <source>
        <dbReference type="EMBL" id="OJT10508.1"/>
    </source>
</evidence>
<feature type="region of interest" description="Disordered" evidence="1">
    <location>
        <begin position="317"/>
        <end position="363"/>
    </location>
</feature>
<comment type="caution">
    <text evidence="2">The sequence shown here is derived from an EMBL/GenBank/DDBJ whole genome shotgun (WGS) entry which is preliminary data.</text>
</comment>
<sequence length="686" mass="72338">MDLGTTGSGNIETAAEEDVAMSIGSSHLPDVTAPYYAHSASVVQSTATILRSEPPDEGPSVATGTAVLASSAAVDDLVEISDSSLCPAPTGTLPTDAVGSLTGASGCSVLITPFDLPHDQLVPRTCDEDHIDIADENAHASTGPHASSMPLSELANHVERELDATNAIDKAEPTVEDVAQPDVTSIVCTPSATQDGLASSEVDQFNPADALSPIPTPEVTLRCADVLSPILPVSLSSSVLPLCVAPSEAEVVSSVPQSRECSPIPDPKMEVETVHLVASDDPTTILPLNPAVMEVDPFNDLDTAEVTTSVEGIPEFADADLDLPPSSPPASSSPPYIFSSSPPRDFYGTPPSSGPPVADLEQSYPDVPEHKTKAETQNDTLVNDEWLKRPAPDVFNAALEEERMPKRVKTEPLPVADMLLPKRLTQASVAKQHKKLAAPFRSPVIKGPLVQGGLHAVYATGRALMSPSLRKAAADDAIVISPHETADVRPDPTLANKDRTANAAKQFKSPLVGSSTAASASGTLFSSAKSTPTIQALQGKLQTLKQAIRIKKSGKEDKGDELERLVAKWTTAGREVAWAVWDYVKDLDPGTDAAVGQNKGGWSSDGGDFWGAKAGEKRGFEPGWGYDDEHAPKKARTDGGVEAIEEEEEDEALPVTQHTLGTMLRHMSIDPATLGWDEEEGDFVDV</sequence>
<evidence type="ECO:0000313" key="3">
    <source>
        <dbReference type="Proteomes" id="UP000184267"/>
    </source>
</evidence>
<evidence type="ECO:0000256" key="1">
    <source>
        <dbReference type="SAM" id="MobiDB-lite"/>
    </source>
</evidence>
<dbReference type="EMBL" id="MNAD01000773">
    <property type="protein sequence ID" value="OJT10508.1"/>
    <property type="molecule type" value="Genomic_DNA"/>
</dbReference>
<name>A0A1M2VSH2_TRAPU</name>
<gene>
    <name evidence="2" type="ORF">TRAPUB_12946</name>
</gene>
<feature type="compositionally biased region" description="Low complexity" evidence="1">
    <location>
        <begin position="333"/>
        <end position="343"/>
    </location>
</feature>
<dbReference type="OrthoDB" id="27934at2759"/>
<proteinExistence type="predicted"/>
<organism evidence="2 3">
    <name type="scientific">Trametes pubescens</name>
    <name type="common">White-rot fungus</name>
    <dbReference type="NCBI Taxonomy" id="154538"/>
    <lineage>
        <taxon>Eukaryota</taxon>
        <taxon>Fungi</taxon>
        <taxon>Dikarya</taxon>
        <taxon>Basidiomycota</taxon>
        <taxon>Agaricomycotina</taxon>
        <taxon>Agaricomycetes</taxon>
        <taxon>Polyporales</taxon>
        <taxon>Polyporaceae</taxon>
        <taxon>Trametes</taxon>
    </lineage>
</organism>
<protein>
    <submittedName>
        <fullName evidence="2">Uncharacterized protein</fullName>
    </submittedName>
</protein>
<accession>A0A1M2VSH2</accession>
<dbReference type="AlphaFoldDB" id="A0A1M2VSH2"/>
<dbReference type="Proteomes" id="UP000184267">
    <property type="component" value="Unassembled WGS sequence"/>
</dbReference>